<proteinExistence type="predicted"/>
<comment type="caution">
    <text evidence="2">The sequence shown here is derived from an EMBL/GenBank/DDBJ whole genome shotgun (WGS) entry which is preliminary data.</text>
</comment>
<protein>
    <submittedName>
        <fullName evidence="2">Uncharacterized protein</fullName>
    </submittedName>
</protein>
<dbReference type="EMBL" id="JADBGQ010000002">
    <property type="protein sequence ID" value="KAG5410953.1"/>
    <property type="molecule type" value="Genomic_DNA"/>
</dbReference>
<evidence type="ECO:0000313" key="2">
    <source>
        <dbReference type="EMBL" id="KAG5410953.1"/>
    </source>
</evidence>
<keyword evidence="3" id="KW-1185">Reference proteome</keyword>
<feature type="region of interest" description="Disordered" evidence="1">
    <location>
        <begin position="184"/>
        <end position="210"/>
    </location>
</feature>
<feature type="region of interest" description="Disordered" evidence="1">
    <location>
        <begin position="29"/>
        <end position="63"/>
    </location>
</feature>
<reference evidence="2 3" key="1">
    <citation type="submission" date="2021-03" db="EMBL/GenBank/DDBJ databases">
        <authorList>
            <person name="King G.J."/>
            <person name="Bancroft I."/>
            <person name="Baten A."/>
            <person name="Bloomfield J."/>
            <person name="Borpatragohain P."/>
            <person name="He Z."/>
            <person name="Irish N."/>
            <person name="Irwin J."/>
            <person name="Liu K."/>
            <person name="Mauleon R.P."/>
            <person name="Moore J."/>
            <person name="Morris R."/>
            <person name="Ostergaard L."/>
            <person name="Wang B."/>
            <person name="Wells R."/>
        </authorList>
    </citation>
    <scope>NUCLEOTIDE SEQUENCE [LARGE SCALE GENOMIC DNA]</scope>
    <source>
        <strain evidence="2">R-o-18</strain>
        <tissue evidence="2">Leaf</tissue>
    </source>
</reference>
<accession>A0ABQ7NJK9</accession>
<sequence>MFLALNPLNSHLFICLVHSINRSTWRTKRRFDRPSSSNAPPPSPPVLDREPWPREREGEPIETWENYTNPNEAVRHKDCTHCAIENDWDDNDSLFYNEWLKGEFARLEFHPYLLLLRNLAHIPRRGPMPQATREAAQPQPDIPDFPHIPDIPMHDYGDFQYVVVDALHAILSRVSQCHYVTRGSVRERSPSAARPSRQRQNDSDDDTDED</sequence>
<evidence type="ECO:0000256" key="1">
    <source>
        <dbReference type="SAM" id="MobiDB-lite"/>
    </source>
</evidence>
<dbReference type="Proteomes" id="UP000823674">
    <property type="component" value="Chromosome A02"/>
</dbReference>
<organism evidence="2 3">
    <name type="scientific">Brassica rapa subsp. trilocularis</name>
    <dbReference type="NCBI Taxonomy" id="1813537"/>
    <lineage>
        <taxon>Eukaryota</taxon>
        <taxon>Viridiplantae</taxon>
        <taxon>Streptophyta</taxon>
        <taxon>Embryophyta</taxon>
        <taxon>Tracheophyta</taxon>
        <taxon>Spermatophyta</taxon>
        <taxon>Magnoliopsida</taxon>
        <taxon>eudicotyledons</taxon>
        <taxon>Gunneridae</taxon>
        <taxon>Pentapetalae</taxon>
        <taxon>rosids</taxon>
        <taxon>malvids</taxon>
        <taxon>Brassicales</taxon>
        <taxon>Brassicaceae</taxon>
        <taxon>Brassiceae</taxon>
        <taxon>Brassica</taxon>
    </lineage>
</organism>
<name>A0ABQ7NJK9_BRACM</name>
<gene>
    <name evidence="2" type="primary">A02p039460.1_BraROA</name>
    <name evidence="2" type="ORF">IGI04_007272</name>
</gene>
<evidence type="ECO:0000313" key="3">
    <source>
        <dbReference type="Proteomes" id="UP000823674"/>
    </source>
</evidence>
<feature type="compositionally biased region" description="Basic and acidic residues" evidence="1">
    <location>
        <begin position="47"/>
        <end position="59"/>
    </location>
</feature>